<evidence type="ECO:0000313" key="2">
    <source>
        <dbReference type="EMBL" id="CAF1699161.1"/>
    </source>
</evidence>
<gene>
    <name evidence="3" type="primary">BnaC03g14880D</name>
    <name evidence="2" type="ORF">DARMORV10_C03P17560.1</name>
    <name evidence="3" type="ORF">GSBRNA2T00010797001</name>
</gene>
<dbReference type="InterPro" id="IPR055411">
    <property type="entry name" value="LRR_FXL15/At3g58940/PEG3-like"/>
</dbReference>
<dbReference type="Pfam" id="PF24758">
    <property type="entry name" value="LRR_At5g56370"/>
    <property type="match status" value="1"/>
</dbReference>
<reference evidence="3" key="2">
    <citation type="submission" date="2014-06" db="EMBL/GenBank/DDBJ databases">
        <authorList>
            <person name="Genoscope - CEA"/>
        </authorList>
    </citation>
    <scope>NUCLEOTIDE SEQUENCE</scope>
</reference>
<dbReference type="Gramene" id="CDY53474">
    <property type="protein sequence ID" value="CDY53474"/>
    <property type="gene ID" value="GSBRNA2T00010797001"/>
</dbReference>
<dbReference type="STRING" id="3708.A0A078IVL7"/>
<dbReference type="Proteomes" id="UP001295469">
    <property type="component" value="Chromosome C03"/>
</dbReference>
<sequence>MVGGKRKTKTCDKGSQRRWICQLPNVLISDILARVPTKIAVRTGVLSKTWINHWKNVRGLDLESFEFSDMDTFVSFVRSFFDSHRESTIDKIRLSVHYSDCHSLLTQWTDIAIRRRIQHLDVCYYGTCCDVTMPVSLYTCKTLVHLRLCWVVLANLEVVSLPCLKTMHLECIRDLTEPTVEKLISGSPVLEDLIIIRRTSGERFIQVRSNTLKRIHIDTYTEVEIDAPLLECLRTTVYLEKNFMIINLGCSTTLDIDMVFPDVTCTKLLICDTLTDIPRFRGLVTSSYILKNIFLHSEPGPLLQFRDLSRLHVKFSKSDLEMLPAILESCPKLQSLILELIKDPSYKKNREPKLMFSTVPPCLVSSLKVVELKRLIARYEGEVELVRYFLKNSPILEKLRLDTYYTKKGMRDFLKEVVALPRCSSACEVTVL</sequence>
<accession>A0A078IVL7</accession>
<dbReference type="InterPro" id="IPR006566">
    <property type="entry name" value="FBD"/>
</dbReference>
<dbReference type="Proteomes" id="UP000028999">
    <property type="component" value="Unassembled WGS sequence"/>
</dbReference>
<dbReference type="InterPro" id="IPR001810">
    <property type="entry name" value="F-box_dom"/>
</dbReference>
<dbReference type="PaxDb" id="3708-A0A078IVL7"/>
<dbReference type="EMBL" id="LK033207">
    <property type="protein sequence ID" value="CDY53474.1"/>
    <property type="molecule type" value="Genomic_DNA"/>
</dbReference>
<dbReference type="EMBL" id="HG994367">
    <property type="protein sequence ID" value="CAF1699161.1"/>
    <property type="molecule type" value="Genomic_DNA"/>
</dbReference>
<name>A0A078IVL7_BRANA</name>
<reference evidence="2" key="3">
    <citation type="submission" date="2021-01" db="EMBL/GenBank/DDBJ databases">
        <authorList>
            <consortium name="Genoscope - CEA"/>
            <person name="William W."/>
        </authorList>
    </citation>
    <scope>NUCLEOTIDE SEQUENCE</scope>
</reference>
<feature type="domain" description="FBD" evidence="1">
    <location>
        <begin position="361"/>
        <end position="432"/>
    </location>
</feature>
<reference evidence="3 4" key="1">
    <citation type="journal article" date="2014" name="Science">
        <title>Plant genetics. Early allopolyploid evolution in the post-Neolithic Brassica napus oilseed genome.</title>
        <authorList>
            <person name="Chalhoub B."/>
            <person name="Denoeud F."/>
            <person name="Liu S."/>
            <person name="Parkin I.A."/>
            <person name="Tang H."/>
            <person name="Wang X."/>
            <person name="Chiquet J."/>
            <person name="Belcram H."/>
            <person name="Tong C."/>
            <person name="Samans B."/>
            <person name="Correa M."/>
            <person name="Da Silva C."/>
            <person name="Just J."/>
            <person name="Falentin C."/>
            <person name="Koh C.S."/>
            <person name="Le Clainche I."/>
            <person name="Bernard M."/>
            <person name="Bento P."/>
            <person name="Noel B."/>
            <person name="Labadie K."/>
            <person name="Alberti A."/>
            <person name="Charles M."/>
            <person name="Arnaud D."/>
            <person name="Guo H."/>
            <person name="Daviaud C."/>
            <person name="Alamery S."/>
            <person name="Jabbari K."/>
            <person name="Zhao M."/>
            <person name="Edger P.P."/>
            <person name="Chelaifa H."/>
            <person name="Tack D."/>
            <person name="Lassalle G."/>
            <person name="Mestiri I."/>
            <person name="Schnel N."/>
            <person name="Le Paslier M.C."/>
            <person name="Fan G."/>
            <person name="Renault V."/>
            <person name="Bayer P.E."/>
            <person name="Golicz A.A."/>
            <person name="Manoli S."/>
            <person name="Lee T.H."/>
            <person name="Thi V.H."/>
            <person name="Chalabi S."/>
            <person name="Hu Q."/>
            <person name="Fan C."/>
            <person name="Tollenaere R."/>
            <person name="Lu Y."/>
            <person name="Battail C."/>
            <person name="Shen J."/>
            <person name="Sidebottom C.H."/>
            <person name="Wang X."/>
            <person name="Canaguier A."/>
            <person name="Chauveau A."/>
            <person name="Berard A."/>
            <person name="Deniot G."/>
            <person name="Guan M."/>
            <person name="Liu Z."/>
            <person name="Sun F."/>
            <person name="Lim Y.P."/>
            <person name="Lyons E."/>
            <person name="Town C.D."/>
            <person name="Bancroft I."/>
            <person name="Wang X."/>
            <person name="Meng J."/>
            <person name="Ma J."/>
            <person name="Pires J.C."/>
            <person name="King G.J."/>
            <person name="Brunel D."/>
            <person name="Delourme R."/>
            <person name="Renard M."/>
            <person name="Aury J.M."/>
            <person name="Adams K.L."/>
            <person name="Batley J."/>
            <person name="Snowdon R.J."/>
            <person name="Tost J."/>
            <person name="Edwards D."/>
            <person name="Zhou Y."/>
            <person name="Hua W."/>
            <person name="Sharpe A.G."/>
            <person name="Paterson A.H."/>
            <person name="Guan C."/>
            <person name="Wincker P."/>
        </authorList>
    </citation>
    <scope>NUCLEOTIDE SEQUENCE [LARGE SCALE GENOMIC DNA]</scope>
    <source>
        <strain evidence="4">cv. Darmor-bzh</strain>
    </source>
</reference>
<dbReference type="SUPFAM" id="SSF52047">
    <property type="entry name" value="RNI-like"/>
    <property type="match status" value="1"/>
</dbReference>
<dbReference type="Pfam" id="PF00646">
    <property type="entry name" value="F-box"/>
    <property type="match status" value="1"/>
</dbReference>
<evidence type="ECO:0000313" key="3">
    <source>
        <dbReference type="EMBL" id="CDY53474.1"/>
    </source>
</evidence>
<dbReference type="InterPro" id="IPR050232">
    <property type="entry name" value="FBL13/AtMIF1-like"/>
</dbReference>
<evidence type="ECO:0000313" key="4">
    <source>
        <dbReference type="Proteomes" id="UP000028999"/>
    </source>
</evidence>
<dbReference type="KEGG" id="bna:106386708"/>
<dbReference type="OrthoDB" id="1028742at2759"/>
<protein>
    <submittedName>
        <fullName evidence="2">(rape) hypothetical protein</fullName>
    </submittedName>
    <submittedName>
        <fullName evidence="3">BnaC03g14880D protein</fullName>
    </submittedName>
</protein>
<keyword evidence="4" id="KW-1185">Reference proteome</keyword>
<dbReference type="Gene3D" id="3.80.10.10">
    <property type="entry name" value="Ribonuclease Inhibitor"/>
    <property type="match status" value="1"/>
</dbReference>
<dbReference type="AlphaFoldDB" id="A0A078IVL7"/>
<organism evidence="3 4">
    <name type="scientific">Brassica napus</name>
    <name type="common">Rape</name>
    <dbReference type="NCBI Taxonomy" id="3708"/>
    <lineage>
        <taxon>Eukaryota</taxon>
        <taxon>Viridiplantae</taxon>
        <taxon>Streptophyta</taxon>
        <taxon>Embryophyta</taxon>
        <taxon>Tracheophyta</taxon>
        <taxon>Spermatophyta</taxon>
        <taxon>Magnoliopsida</taxon>
        <taxon>eudicotyledons</taxon>
        <taxon>Gunneridae</taxon>
        <taxon>Pentapetalae</taxon>
        <taxon>rosids</taxon>
        <taxon>malvids</taxon>
        <taxon>Brassicales</taxon>
        <taxon>Brassicaceae</taxon>
        <taxon>Brassiceae</taxon>
        <taxon>Brassica</taxon>
    </lineage>
</organism>
<dbReference type="Pfam" id="PF08387">
    <property type="entry name" value="FBD"/>
    <property type="match status" value="1"/>
</dbReference>
<evidence type="ECO:0000259" key="1">
    <source>
        <dbReference type="SMART" id="SM00579"/>
    </source>
</evidence>
<dbReference type="PANTHER" id="PTHR31900:SF25">
    <property type="entry name" value="FBD DOMAIN-CONTAINING PROTEIN"/>
    <property type="match status" value="1"/>
</dbReference>
<dbReference type="PANTHER" id="PTHR31900">
    <property type="entry name" value="F-BOX/RNI SUPERFAMILY PROTEIN-RELATED"/>
    <property type="match status" value="1"/>
</dbReference>
<proteinExistence type="predicted"/>
<dbReference type="InterPro" id="IPR032675">
    <property type="entry name" value="LRR_dom_sf"/>
</dbReference>
<dbReference type="SMART" id="SM00579">
    <property type="entry name" value="FBD"/>
    <property type="match status" value="1"/>
</dbReference>
<dbReference type="OMA" id="YMEEREQ"/>